<dbReference type="AlphaFoldDB" id="A0A2A2WMB7"/>
<gene>
    <name evidence="3" type="ORF">CEY15_14495</name>
</gene>
<dbReference type="Gene3D" id="2.30.110.10">
    <property type="entry name" value="Electron Transport, Fmn-binding Protein, Chain A"/>
    <property type="match status" value="1"/>
</dbReference>
<dbReference type="GO" id="GO:0070967">
    <property type="term" value="F:coenzyme F420 binding"/>
    <property type="evidence" value="ECO:0007669"/>
    <property type="project" value="TreeGrafter"/>
</dbReference>
<comment type="caution">
    <text evidence="3">The sequence shown here is derived from an EMBL/GenBank/DDBJ whole genome shotgun (WGS) entry which is preliminary data.</text>
</comment>
<sequence length="159" mass="17644">MSNFLTPVAIWFGRQDATRENSHLVVTVDKWMNRISGGRVPLLRVAGLPTLTLHVPGRKTGELRDTPLLCASWRNGLVIVGSNWGGEKAPAWVYNLRAAGDGEVSISVYGARLVVAVREVPEAERASAWDAAVKVWPNYEIYATRTTRQLPIFHLTPRL</sequence>
<evidence type="ECO:0000313" key="4">
    <source>
        <dbReference type="Proteomes" id="UP000218810"/>
    </source>
</evidence>
<dbReference type="OrthoDB" id="8225825at2"/>
<dbReference type="GO" id="GO:0016491">
    <property type="term" value="F:oxidoreductase activity"/>
    <property type="evidence" value="ECO:0007669"/>
    <property type="project" value="InterPro"/>
</dbReference>
<reference evidence="4" key="1">
    <citation type="submission" date="2017-09" db="EMBL/GenBank/DDBJ databases">
        <authorList>
            <person name="Zhang Y."/>
            <person name="Huang X."/>
            <person name="Liu J."/>
            <person name="Lu L."/>
            <person name="Peng K."/>
        </authorList>
    </citation>
    <scope>NUCLEOTIDE SEQUENCE [LARGE SCALE GENOMIC DNA]</scope>
    <source>
        <strain evidence="4">S-XJ-1</strain>
    </source>
</reference>
<dbReference type="EMBL" id="NTGA01000026">
    <property type="protein sequence ID" value="PAY22305.1"/>
    <property type="molecule type" value="Genomic_DNA"/>
</dbReference>
<comment type="similarity">
    <text evidence="1">Belongs to the F420H(2)-dependent quinone reductase family.</text>
</comment>
<comment type="catalytic activity">
    <reaction evidence="2">
        <text>oxidized coenzyme F420-(gamma-L-Glu)(n) + a quinol + H(+) = reduced coenzyme F420-(gamma-L-Glu)(n) + a quinone</text>
        <dbReference type="Rhea" id="RHEA:39663"/>
        <dbReference type="Rhea" id="RHEA-COMP:12939"/>
        <dbReference type="Rhea" id="RHEA-COMP:14378"/>
        <dbReference type="ChEBI" id="CHEBI:15378"/>
        <dbReference type="ChEBI" id="CHEBI:24646"/>
        <dbReference type="ChEBI" id="CHEBI:132124"/>
        <dbReference type="ChEBI" id="CHEBI:133980"/>
        <dbReference type="ChEBI" id="CHEBI:139511"/>
    </reaction>
</comment>
<protein>
    <submittedName>
        <fullName evidence="3">Nitroreductase family deazaflavin-dependent oxidoreductase</fullName>
    </submittedName>
</protein>
<dbReference type="Proteomes" id="UP000218810">
    <property type="component" value="Unassembled WGS sequence"/>
</dbReference>
<evidence type="ECO:0000256" key="1">
    <source>
        <dbReference type="ARBA" id="ARBA00008710"/>
    </source>
</evidence>
<keyword evidence="4" id="KW-1185">Reference proteome</keyword>
<dbReference type="PANTHER" id="PTHR39428">
    <property type="entry name" value="F420H(2)-DEPENDENT QUINONE REDUCTASE RV1261C"/>
    <property type="match status" value="1"/>
</dbReference>
<organism evidence="3 4">
    <name type="scientific">Dietzia natronolimnaea</name>
    <dbReference type="NCBI Taxonomy" id="161920"/>
    <lineage>
        <taxon>Bacteria</taxon>
        <taxon>Bacillati</taxon>
        <taxon>Actinomycetota</taxon>
        <taxon>Actinomycetes</taxon>
        <taxon>Mycobacteriales</taxon>
        <taxon>Dietziaceae</taxon>
        <taxon>Dietzia</taxon>
    </lineage>
</organism>
<proteinExistence type="inferred from homology"/>
<evidence type="ECO:0000256" key="2">
    <source>
        <dbReference type="ARBA" id="ARBA00049106"/>
    </source>
</evidence>
<dbReference type="Pfam" id="PF04075">
    <property type="entry name" value="F420H2_quin_red"/>
    <property type="match status" value="1"/>
</dbReference>
<dbReference type="InterPro" id="IPR012349">
    <property type="entry name" value="Split_barrel_FMN-bd"/>
</dbReference>
<dbReference type="GO" id="GO:0005886">
    <property type="term" value="C:plasma membrane"/>
    <property type="evidence" value="ECO:0007669"/>
    <property type="project" value="TreeGrafter"/>
</dbReference>
<dbReference type="NCBIfam" id="TIGR00026">
    <property type="entry name" value="hi_GC_TIGR00026"/>
    <property type="match status" value="1"/>
</dbReference>
<dbReference type="InterPro" id="IPR004378">
    <property type="entry name" value="F420H2_quin_Rdtase"/>
</dbReference>
<accession>A0A2A2WMB7</accession>
<evidence type="ECO:0000313" key="3">
    <source>
        <dbReference type="EMBL" id="PAY22305.1"/>
    </source>
</evidence>
<name>A0A2A2WMB7_9ACTN</name>
<dbReference type="RefSeq" id="WP_095719031.1">
    <property type="nucleotide sequence ID" value="NZ_NTGA01000026.1"/>
</dbReference>
<dbReference type="PANTHER" id="PTHR39428:SF1">
    <property type="entry name" value="F420H(2)-DEPENDENT QUINONE REDUCTASE RV1261C"/>
    <property type="match status" value="1"/>
</dbReference>